<evidence type="ECO:0000313" key="2">
    <source>
        <dbReference type="Proteomes" id="UP000050961"/>
    </source>
</evidence>
<dbReference type="EMBL" id="AYZF01000013">
    <property type="protein sequence ID" value="KRN06117.1"/>
    <property type="molecule type" value="Genomic_DNA"/>
</dbReference>
<name>A0A023CVW2_9LACO</name>
<comment type="caution">
    <text evidence="1">The sequence shown here is derived from an EMBL/GenBank/DDBJ whole genome shotgun (WGS) entry which is preliminary data.</text>
</comment>
<reference evidence="1 2" key="1">
    <citation type="journal article" date="2015" name="Genome Announc.">
        <title>Expanding the biotechnology potential of lactobacilli through comparative genomics of 213 strains and associated genera.</title>
        <authorList>
            <person name="Sun Z."/>
            <person name="Harris H.M."/>
            <person name="McCann A."/>
            <person name="Guo C."/>
            <person name="Argimon S."/>
            <person name="Zhang W."/>
            <person name="Yang X."/>
            <person name="Jeffery I.B."/>
            <person name="Cooney J.C."/>
            <person name="Kagawa T.F."/>
            <person name="Liu W."/>
            <person name="Song Y."/>
            <person name="Salvetti E."/>
            <person name="Wrobel A."/>
            <person name="Rasinkangas P."/>
            <person name="Parkhill J."/>
            <person name="Rea M.C."/>
            <person name="O'Sullivan O."/>
            <person name="Ritari J."/>
            <person name="Douillard F.P."/>
            <person name="Paul Ross R."/>
            <person name="Yang R."/>
            <person name="Briner A.E."/>
            <person name="Felis G.E."/>
            <person name="de Vos W.M."/>
            <person name="Barrangou R."/>
            <person name="Klaenhammer T.R."/>
            <person name="Caufield P.W."/>
            <person name="Cui Y."/>
            <person name="Zhang H."/>
            <person name="O'Toole P.W."/>
        </authorList>
    </citation>
    <scope>NUCLEOTIDE SEQUENCE [LARGE SCALE GENOMIC DNA]</scope>
    <source>
        <strain evidence="1 2">DSM 21376</strain>
    </source>
</reference>
<organism evidence="1 2">
    <name type="scientific">Liquorilactobacillus sucicola DSM 21376 = JCM 15457</name>
    <dbReference type="NCBI Taxonomy" id="1423806"/>
    <lineage>
        <taxon>Bacteria</taxon>
        <taxon>Bacillati</taxon>
        <taxon>Bacillota</taxon>
        <taxon>Bacilli</taxon>
        <taxon>Lactobacillales</taxon>
        <taxon>Lactobacillaceae</taxon>
        <taxon>Liquorilactobacillus</taxon>
    </lineage>
</organism>
<proteinExistence type="predicted"/>
<dbReference type="Proteomes" id="UP000050961">
    <property type="component" value="Unassembled WGS sequence"/>
</dbReference>
<dbReference type="AlphaFoldDB" id="A0A023CVW2"/>
<keyword evidence="2" id="KW-1185">Reference proteome</keyword>
<gene>
    <name evidence="1" type="ORF">FD15_GL001311</name>
</gene>
<dbReference type="PATRIC" id="fig|1423806.3.peg.1332"/>
<accession>A0A023CVW2</accession>
<evidence type="ECO:0000313" key="1">
    <source>
        <dbReference type="EMBL" id="KRN06117.1"/>
    </source>
</evidence>
<sequence length="54" mass="6090">MGKNPTTQATLWFSQSHAKTSVNKTVRYLKLKAAMCGLLESSHKVKTILDYYSL</sequence>
<protein>
    <submittedName>
        <fullName evidence="1">Uncharacterized protein</fullName>
    </submittedName>
</protein>
<dbReference type="STRING" id="1423806.FD15_GL001311"/>